<evidence type="ECO:0000256" key="1">
    <source>
        <dbReference type="SAM" id="MobiDB-lite"/>
    </source>
</evidence>
<evidence type="ECO:0000313" key="2">
    <source>
        <dbReference type="EMBL" id="GBN00228.1"/>
    </source>
</evidence>
<dbReference type="Proteomes" id="UP000499080">
    <property type="component" value="Unassembled WGS sequence"/>
</dbReference>
<feature type="region of interest" description="Disordered" evidence="1">
    <location>
        <begin position="80"/>
        <end position="120"/>
    </location>
</feature>
<proteinExistence type="predicted"/>
<comment type="caution">
    <text evidence="2">The sequence shown here is derived from an EMBL/GenBank/DDBJ whole genome shotgun (WGS) entry which is preliminary data.</text>
</comment>
<organism evidence="2 3">
    <name type="scientific">Araneus ventricosus</name>
    <name type="common">Orbweaver spider</name>
    <name type="synonym">Epeira ventricosa</name>
    <dbReference type="NCBI Taxonomy" id="182803"/>
    <lineage>
        <taxon>Eukaryota</taxon>
        <taxon>Metazoa</taxon>
        <taxon>Ecdysozoa</taxon>
        <taxon>Arthropoda</taxon>
        <taxon>Chelicerata</taxon>
        <taxon>Arachnida</taxon>
        <taxon>Araneae</taxon>
        <taxon>Araneomorphae</taxon>
        <taxon>Entelegynae</taxon>
        <taxon>Araneoidea</taxon>
        <taxon>Araneidae</taxon>
        <taxon>Araneus</taxon>
    </lineage>
</organism>
<gene>
    <name evidence="2" type="ORF">AVEN_38743_1</name>
</gene>
<accession>A0A4Y2KD68</accession>
<reference evidence="2 3" key="1">
    <citation type="journal article" date="2019" name="Sci. Rep.">
        <title>Orb-weaving spider Araneus ventricosus genome elucidates the spidroin gene catalogue.</title>
        <authorList>
            <person name="Kono N."/>
            <person name="Nakamura H."/>
            <person name="Ohtoshi R."/>
            <person name="Moran D.A.P."/>
            <person name="Shinohara A."/>
            <person name="Yoshida Y."/>
            <person name="Fujiwara M."/>
            <person name="Mori M."/>
            <person name="Tomita M."/>
            <person name="Arakawa K."/>
        </authorList>
    </citation>
    <scope>NUCLEOTIDE SEQUENCE [LARGE SCALE GENOMIC DNA]</scope>
</reference>
<dbReference type="EMBL" id="BGPR01004496">
    <property type="protein sequence ID" value="GBN00228.1"/>
    <property type="molecule type" value="Genomic_DNA"/>
</dbReference>
<evidence type="ECO:0000313" key="3">
    <source>
        <dbReference type="Proteomes" id="UP000499080"/>
    </source>
</evidence>
<sequence length="120" mass="12948">MDKRYYHSASNSLLARTTDRTPKTFALQGDIISIAAVIQALSHGKPWCHMESSSTFKCISSANGDIEKIPAPLRSHISLSKSPRWSPSLTPISGPTKFDNSKFDTNPSSSSGSTLLPLGI</sequence>
<feature type="compositionally biased region" description="Low complexity" evidence="1">
    <location>
        <begin position="107"/>
        <end position="120"/>
    </location>
</feature>
<name>A0A4Y2KD68_ARAVE</name>
<protein>
    <submittedName>
        <fullName evidence="2">Uncharacterized protein</fullName>
    </submittedName>
</protein>
<feature type="compositionally biased region" description="Polar residues" evidence="1">
    <location>
        <begin position="80"/>
        <end position="93"/>
    </location>
</feature>
<dbReference type="AlphaFoldDB" id="A0A4Y2KD68"/>
<keyword evidence="3" id="KW-1185">Reference proteome</keyword>